<organism evidence="7 8">
    <name type="scientific">Dioscorea cayennensis subsp. rotundata</name>
    <name type="common">White Guinea yam</name>
    <name type="synonym">Dioscorea rotundata</name>
    <dbReference type="NCBI Taxonomy" id="55577"/>
    <lineage>
        <taxon>Eukaryota</taxon>
        <taxon>Viridiplantae</taxon>
        <taxon>Streptophyta</taxon>
        <taxon>Embryophyta</taxon>
        <taxon>Tracheophyta</taxon>
        <taxon>Spermatophyta</taxon>
        <taxon>Magnoliopsida</taxon>
        <taxon>Liliopsida</taxon>
        <taxon>Dioscoreales</taxon>
        <taxon>Dioscoreaceae</taxon>
        <taxon>Dioscorea</taxon>
    </lineage>
</organism>
<evidence type="ECO:0000256" key="1">
    <source>
        <dbReference type="ARBA" id="ARBA00010617"/>
    </source>
</evidence>
<comment type="similarity">
    <text evidence="1 6">Belongs to the cytochrome P450 family.</text>
</comment>
<dbReference type="Proteomes" id="UP001515500">
    <property type="component" value="Unplaced"/>
</dbReference>
<dbReference type="InterPro" id="IPR036396">
    <property type="entry name" value="Cyt_P450_sf"/>
</dbReference>
<dbReference type="PRINTS" id="PR00463">
    <property type="entry name" value="EP450I"/>
</dbReference>
<evidence type="ECO:0000256" key="2">
    <source>
        <dbReference type="ARBA" id="ARBA00022723"/>
    </source>
</evidence>
<dbReference type="GO" id="GO:0005506">
    <property type="term" value="F:iron ion binding"/>
    <property type="evidence" value="ECO:0007669"/>
    <property type="project" value="InterPro"/>
</dbReference>
<dbReference type="InterPro" id="IPR017972">
    <property type="entry name" value="Cyt_P450_CS"/>
</dbReference>
<keyword evidence="3 6" id="KW-0560">Oxidoreductase</keyword>
<sequence>MASILPSWLSNPETILILVSFILLYLLRHYYQSHHHHHHHHHHLPFNFPVIGMLPGLLTNIHQFHSWITNLLRASCCNFMFKGPWFSSMDMLITCDPANINHIFNTNFKNYPKGEEFSEIFDFLGDGIFTVDGESWRLQRKKAHNFITDHNFKAFLIKSSNSKVYTELIPLLRQLAGEEKETQVLDLQEVFLKFTFDATCELVFGVNPKSLSLEFPTIPFSKAMDETMTVMFLRHIMPARLWKLLRWLNVGEEKKLARARKVIDQFIAEAIKKKRDNHGNIRDCDLLTSYIKDTNSMKNIQESNKILRDTTINLMLAGRDTTGSALTWFFWLLSKNKQVEEKTIEELKQYSLEKKEEIDSEELGKLVYLHAALCESLRLYPPVPFEHKGVVKEEVLPSGDKVKPGMKIVILIYAMGRMKGIWGEDCMEFKPERWISEKGKLRHEPSFKFLSFNAGPRTCLGKEVAFVQMKTVVVAMISRFHFHVVEDHVVEAKCSVILHMKNGLMVKITERE</sequence>
<dbReference type="PRINTS" id="PR00385">
    <property type="entry name" value="P450"/>
</dbReference>
<proteinExistence type="inferred from homology"/>
<evidence type="ECO:0000313" key="8">
    <source>
        <dbReference type="RefSeq" id="XP_039118857.1"/>
    </source>
</evidence>
<dbReference type="PANTHER" id="PTHR24296">
    <property type="entry name" value="CYTOCHROME P450"/>
    <property type="match status" value="1"/>
</dbReference>
<dbReference type="GO" id="GO:0020037">
    <property type="term" value="F:heme binding"/>
    <property type="evidence" value="ECO:0007669"/>
    <property type="project" value="InterPro"/>
</dbReference>
<evidence type="ECO:0000313" key="7">
    <source>
        <dbReference type="Proteomes" id="UP001515500"/>
    </source>
</evidence>
<dbReference type="CDD" id="cd11064">
    <property type="entry name" value="CYP86A"/>
    <property type="match status" value="1"/>
</dbReference>
<evidence type="ECO:0000256" key="6">
    <source>
        <dbReference type="RuleBase" id="RU000461"/>
    </source>
</evidence>
<dbReference type="Pfam" id="PF00067">
    <property type="entry name" value="p450"/>
    <property type="match status" value="1"/>
</dbReference>
<dbReference type="PROSITE" id="PS00086">
    <property type="entry name" value="CYTOCHROME_P450"/>
    <property type="match status" value="1"/>
</dbReference>
<dbReference type="GO" id="GO:0016705">
    <property type="term" value="F:oxidoreductase activity, acting on paired donors, with incorporation or reduction of molecular oxygen"/>
    <property type="evidence" value="ECO:0007669"/>
    <property type="project" value="InterPro"/>
</dbReference>
<dbReference type="Gene3D" id="1.10.630.10">
    <property type="entry name" value="Cytochrome P450"/>
    <property type="match status" value="1"/>
</dbReference>
<keyword evidence="5 6" id="KW-0349">Heme</keyword>
<comment type="cofactor">
    <cofactor evidence="5">
        <name>heme</name>
        <dbReference type="ChEBI" id="CHEBI:30413"/>
    </cofactor>
</comment>
<protein>
    <submittedName>
        <fullName evidence="8">Noroxomaritidine synthase-like</fullName>
    </submittedName>
</protein>
<evidence type="ECO:0000256" key="4">
    <source>
        <dbReference type="ARBA" id="ARBA00023004"/>
    </source>
</evidence>
<evidence type="ECO:0000256" key="3">
    <source>
        <dbReference type="ARBA" id="ARBA00023002"/>
    </source>
</evidence>
<dbReference type="InterPro" id="IPR001128">
    <property type="entry name" value="Cyt_P450"/>
</dbReference>
<dbReference type="RefSeq" id="XP_039118857.1">
    <property type="nucleotide sequence ID" value="XM_039262923.1"/>
</dbReference>
<keyword evidence="7" id="KW-1185">Reference proteome</keyword>
<feature type="binding site" description="axial binding residue" evidence="5">
    <location>
        <position position="459"/>
    </location>
    <ligand>
        <name>heme</name>
        <dbReference type="ChEBI" id="CHEBI:30413"/>
    </ligand>
    <ligandPart>
        <name>Fe</name>
        <dbReference type="ChEBI" id="CHEBI:18248"/>
    </ligandPart>
</feature>
<dbReference type="InterPro" id="IPR002401">
    <property type="entry name" value="Cyt_P450_E_grp-I"/>
</dbReference>
<dbReference type="AlphaFoldDB" id="A0AB40AVJ5"/>
<keyword evidence="4 5" id="KW-0408">Iron</keyword>
<dbReference type="GO" id="GO:0006629">
    <property type="term" value="P:lipid metabolic process"/>
    <property type="evidence" value="ECO:0007669"/>
    <property type="project" value="UniProtKB-ARBA"/>
</dbReference>
<reference evidence="8" key="1">
    <citation type="submission" date="2025-08" db="UniProtKB">
        <authorList>
            <consortium name="RefSeq"/>
        </authorList>
    </citation>
    <scope>IDENTIFICATION</scope>
</reference>
<gene>
    <name evidence="8" type="primary">LOC120254992</name>
</gene>
<evidence type="ECO:0000256" key="5">
    <source>
        <dbReference type="PIRSR" id="PIRSR602401-1"/>
    </source>
</evidence>
<dbReference type="GeneID" id="120254992"/>
<keyword evidence="6" id="KW-0503">Monooxygenase</keyword>
<keyword evidence="2 5" id="KW-0479">Metal-binding</keyword>
<dbReference type="GO" id="GO:0004497">
    <property type="term" value="F:monooxygenase activity"/>
    <property type="evidence" value="ECO:0007669"/>
    <property type="project" value="UniProtKB-KW"/>
</dbReference>
<name>A0AB40AVJ5_DIOCR</name>
<dbReference type="SUPFAM" id="SSF48264">
    <property type="entry name" value="Cytochrome P450"/>
    <property type="match status" value="1"/>
</dbReference>
<accession>A0AB40AVJ5</accession>